<dbReference type="Gene3D" id="3.10.620.30">
    <property type="match status" value="1"/>
</dbReference>
<name>A0YBT7_9GAMM</name>
<feature type="domain" description="Transglutaminase-like" evidence="1">
    <location>
        <begin position="24"/>
        <end position="137"/>
    </location>
</feature>
<dbReference type="Proteomes" id="UP000004931">
    <property type="component" value="Unassembled WGS sequence"/>
</dbReference>
<proteinExistence type="predicted"/>
<dbReference type="InterPro" id="IPR038765">
    <property type="entry name" value="Papain-like_cys_pep_sf"/>
</dbReference>
<gene>
    <name evidence="2" type="ORF">GP2143_06185</name>
</gene>
<dbReference type="SUPFAM" id="SSF54001">
    <property type="entry name" value="Cysteine proteinases"/>
    <property type="match status" value="1"/>
</dbReference>
<reference evidence="2 3" key="1">
    <citation type="journal article" date="2010" name="J. Bacteriol.">
        <title>Genome sequence of the oligotrophic marine Gammaproteobacterium HTCC2143, isolated from the Oregon Coast.</title>
        <authorList>
            <person name="Oh H.M."/>
            <person name="Kang I."/>
            <person name="Ferriera S."/>
            <person name="Giovannoni S.J."/>
            <person name="Cho J.C."/>
        </authorList>
    </citation>
    <scope>NUCLEOTIDE SEQUENCE [LARGE SCALE GENOMIC DNA]</scope>
    <source>
        <strain evidence="2 3">HTCC2143</strain>
    </source>
</reference>
<dbReference type="InterPro" id="IPR002931">
    <property type="entry name" value="Transglutaminase-like"/>
</dbReference>
<comment type="caution">
    <text evidence="2">The sequence shown here is derived from an EMBL/GenBank/DDBJ whole genome shotgun (WGS) entry which is preliminary data.</text>
</comment>
<dbReference type="PANTHER" id="PTHR33490:SF3">
    <property type="entry name" value="CONSERVED INTEGRAL MEMBRANE PROTEIN"/>
    <property type="match status" value="1"/>
</dbReference>
<organism evidence="2 3">
    <name type="scientific">marine gamma proteobacterium HTCC2143</name>
    <dbReference type="NCBI Taxonomy" id="247633"/>
    <lineage>
        <taxon>Bacteria</taxon>
        <taxon>Pseudomonadati</taxon>
        <taxon>Pseudomonadota</taxon>
        <taxon>Gammaproteobacteria</taxon>
        <taxon>Cellvibrionales</taxon>
        <taxon>Spongiibacteraceae</taxon>
        <taxon>BD1-7 clade</taxon>
    </lineage>
</organism>
<dbReference type="AlphaFoldDB" id="A0YBT7"/>
<evidence type="ECO:0000313" key="3">
    <source>
        <dbReference type="Proteomes" id="UP000004931"/>
    </source>
</evidence>
<dbReference type="Pfam" id="PF01841">
    <property type="entry name" value="Transglut_core"/>
    <property type="match status" value="1"/>
</dbReference>
<keyword evidence="3" id="KW-1185">Reference proteome</keyword>
<sequence>MTNDFEEYLQPGLCVNSDAEEIISLANSLTDASQSQRENAVSLYYFVRDSIRYNPYTLGNSQEDWKATRTLETAESWCVPKAVLLAALCRAIGIPARLGYADVVNHLSTARLRESMKTDMFYYHGYCSVYLNDRWVKSTPAFNLSLCEKFGLKPLEWDGNKDSLYHEFDEAGNRHMEYVHDRGEYADVPYDDIIAVFKQHYPDSFGADSPEHLAAGASLNAADWADDVAKEIL</sequence>
<dbReference type="eggNOG" id="COG1305">
    <property type="taxonomic scope" value="Bacteria"/>
</dbReference>
<protein>
    <recommendedName>
        <fullName evidence="1">Transglutaminase-like domain-containing protein</fullName>
    </recommendedName>
</protein>
<evidence type="ECO:0000259" key="1">
    <source>
        <dbReference type="Pfam" id="PF01841"/>
    </source>
</evidence>
<evidence type="ECO:0000313" key="2">
    <source>
        <dbReference type="EMBL" id="EAW32017.1"/>
    </source>
</evidence>
<dbReference type="EMBL" id="AAVT01000002">
    <property type="protein sequence ID" value="EAW32017.1"/>
    <property type="molecule type" value="Genomic_DNA"/>
</dbReference>
<accession>A0YBT7</accession>
<dbReference type="PANTHER" id="PTHR33490">
    <property type="entry name" value="BLR5614 PROTEIN-RELATED"/>
    <property type="match status" value="1"/>
</dbReference>
<dbReference type="OrthoDB" id="4697328at2"/>